<dbReference type="EMBL" id="JBIAHM010000037">
    <property type="protein sequence ID" value="MFE9606814.1"/>
    <property type="molecule type" value="Genomic_DNA"/>
</dbReference>
<evidence type="ECO:0000313" key="2">
    <source>
        <dbReference type="Proteomes" id="UP001601303"/>
    </source>
</evidence>
<protein>
    <submittedName>
        <fullName evidence="1">Uncharacterized protein</fullName>
    </submittedName>
</protein>
<accession>A0ABW6ML05</accession>
<name>A0ABW6ML05_9ACTN</name>
<gene>
    <name evidence="1" type="ORF">ACFYNQ_50795</name>
</gene>
<proteinExistence type="predicted"/>
<reference evidence="1 2" key="1">
    <citation type="submission" date="2024-10" db="EMBL/GenBank/DDBJ databases">
        <title>The Natural Products Discovery Center: Release of the First 8490 Sequenced Strains for Exploring Actinobacteria Biosynthetic Diversity.</title>
        <authorList>
            <person name="Kalkreuter E."/>
            <person name="Kautsar S.A."/>
            <person name="Yang D."/>
            <person name="Bader C.D."/>
            <person name="Teijaro C.N."/>
            <person name="Fluegel L."/>
            <person name="Davis C.M."/>
            <person name="Simpson J.R."/>
            <person name="Lauterbach L."/>
            <person name="Steele A.D."/>
            <person name="Gui C."/>
            <person name="Meng S."/>
            <person name="Li G."/>
            <person name="Viehrig K."/>
            <person name="Ye F."/>
            <person name="Su P."/>
            <person name="Kiefer A.F."/>
            <person name="Nichols A."/>
            <person name="Cepeda A.J."/>
            <person name="Yan W."/>
            <person name="Fan B."/>
            <person name="Jiang Y."/>
            <person name="Adhikari A."/>
            <person name="Zheng C.-J."/>
            <person name="Schuster L."/>
            <person name="Cowan T.M."/>
            <person name="Smanski M.J."/>
            <person name="Chevrette M.G."/>
            <person name="De Carvalho L.P.S."/>
            <person name="Shen B."/>
        </authorList>
    </citation>
    <scope>NUCLEOTIDE SEQUENCE [LARGE SCALE GENOMIC DNA]</scope>
    <source>
        <strain evidence="1 2">NPDC006488</strain>
    </source>
</reference>
<sequence>MSTTEWQWRDGSSGAGHLQRVASNAVFTRTQTAYRAGSDHAQGCATCAVDSGQCATAVELWSMYRATTT</sequence>
<organism evidence="1 2">
    <name type="scientific">Streptomyces hokutonensis</name>
    <dbReference type="NCBI Taxonomy" id="1306990"/>
    <lineage>
        <taxon>Bacteria</taxon>
        <taxon>Bacillati</taxon>
        <taxon>Actinomycetota</taxon>
        <taxon>Actinomycetes</taxon>
        <taxon>Kitasatosporales</taxon>
        <taxon>Streptomycetaceae</taxon>
        <taxon>Streptomyces</taxon>
    </lineage>
</organism>
<evidence type="ECO:0000313" key="1">
    <source>
        <dbReference type="EMBL" id="MFE9606814.1"/>
    </source>
</evidence>
<dbReference type="RefSeq" id="WP_388115599.1">
    <property type="nucleotide sequence ID" value="NZ_JBIAHM010000037.1"/>
</dbReference>
<comment type="caution">
    <text evidence="1">The sequence shown here is derived from an EMBL/GenBank/DDBJ whole genome shotgun (WGS) entry which is preliminary data.</text>
</comment>
<keyword evidence="2" id="KW-1185">Reference proteome</keyword>
<dbReference type="Proteomes" id="UP001601303">
    <property type="component" value="Unassembled WGS sequence"/>
</dbReference>